<organism evidence="2">
    <name type="scientific">Albugo laibachii Nc14</name>
    <dbReference type="NCBI Taxonomy" id="890382"/>
    <lineage>
        <taxon>Eukaryota</taxon>
        <taxon>Sar</taxon>
        <taxon>Stramenopiles</taxon>
        <taxon>Oomycota</taxon>
        <taxon>Peronosporomycetes</taxon>
        <taxon>Albuginales</taxon>
        <taxon>Albuginaceae</taxon>
        <taxon>Albugo</taxon>
    </lineage>
</organism>
<sequence>MPEVLRRVPPPRRKQNDWLIKKGYNISSQGGEDGVIAEIFATFDAKPMHHKETRWCVEFGAWDGKHLSNSYNLLHNQPECWSGALIEADADRYVEMKQRYANHTNVDCLNMFVTLDGEQSLDCILLKYCPSLPTHFDMISIDIDGADYHVWEDLKHYHPLVTIIEFNPTIPNNVVFVQERDIRISQGSSLAALIELGKRKGYELVSTTTYNAVFVQNRLYPLFNIGDNSIDVMHDVPIPMEIFQLYDGTLKLTGCKKLIWKKVPIEEERLQVIAPEERFFALAPFEKGRLSDDMTQDKKYFEQCQASSTHDWMHFVKRGHAAISVHSNKDVQELFRLAIKLAPESEMKHAKSIILTAFQDFSKRELSKSCNQAAAEWLHEMLHMDPQCSPIDRAVIFAKLGECYVRMREFDKAEFYLQTSTSIQPAYKPALKSLVRVIRLEKLSHKLMGNGQAKLYTKVNDAKSKSVALAQLQRISQEEE</sequence>
<dbReference type="PROSITE" id="PS50005">
    <property type="entry name" value="TPR"/>
    <property type="match status" value="1"/>
</dbReference>
<keyword evidence="1" id="KW-0802">TPR repeat</keyword>
<evidence type="ECO:0000313" key="2">
    <source>
        <dbReference type="EMBL" id="CCA13946.1"/>
    </source>
</evidence>
<reference evidence="2" key="1">
    <citation type="journal article" date="2011" name="PLoS Biol.">
        <title>Gene gain and loss during evolution of obligate parasitism in the white rust pathogen of Arabidopsis thaliana.</title>
        <authorList>
            <person name="Kemen E."/>
            <person name="Gardiner A."/>
            <person name="Schultz-Larsen T."/>
            <person name="Kemen A.C."/>
            <person name="Balmuth A.L."/>
            <person name="Robert-Seilaniantz A."/>
            <person name="Bailey K."/>
            <person name="Holub E."/>
            <person name="Studholme D.J."/>
            <person name="Maclean D."/>
            <person name="Jones J.D."/>
        </authorList>
    </citation>
    <scope>NUCLEOTIDE SEQUENCE</scope>
</reference>
<dbReference type="EMBL" id="FR824046">
    <property type="protein sequence ID" value="CCA13946.1"/>
    <property type="molecule type" value="Genomic_DNA"/>
</dbReference>
<dbReference type="InterPro" id="IPR011990">
    <property type="entry name" value="TPR-like_helical_dom_sf"/>
</dbReference>
<dbReference type="Gene3D" id="1.25.40.10">
    <property type="entry name" value="Tetratricopeptide repeat domain"/>
    <property type="match status" value="1"/>
</dbReference>
<protein>
    <submittedName>
        <fullName evidence="2">Uncharacterized protein AlNc14C1G83</fullName>
    </submittedName>
</protein>
<accession>F0VYT1</accession>
<dbReference type="HOGENOM" id="CLU_569135_0_0_1"/>
<name>F0VYT1_9STRA</name>
<proteinExistence type="predicted"/>
<dbReference type="AlphaFoldDB" id="F0VYT1"/>
<dbReference type="InterPro" id="IPR019734">
    <property type="entry name" value="TPR_rpt"/>
</dbReference>
<feature type="repeat" description="TPR" evidence="1">
    <location>
        <begin position="394"/>
        <end position="427"/>
    </location>
</feature>
<reference evidence="2" key="2">
    <citation type="submission" date="2011-02" db="EMBL/GenBank/DDBJ databases">
        <authorList>
            <person name="MacLean D."/>
        </authorList>
    </citation>
    <scope>NUCLEOTIDE SEQUENCE</scope>
</reference>
<evidence type="ECO:0000256" key="1">
    <source>
        <dbReference type="PROSITE-ProRule" id="PRU00339"/>
    </source>
</evidence>
<gene>
    <name evidence="2" type="primary">AlNc14C1G83</name>
    <name evidence="2" type="ORF">ALNC14_000890</name>
</gene>
<dbReference type="SUPFAM" id="SSF48452">
    <property type="entry name" value="TPR-like"/>
    <property type="match status" value="1"/>
</dbReference>